<feature type="region of interest" description="Disordered" evidence="3">
    <location>
        <begin position="302"/>
        <end position="325"/>
    </location>
</feature>
<dbReference type="GO" id="GO:0003676">
    <property type="term" value="F:nucleic acid binding"/>
    <property type="evidence" value="ECO:0007669"/>
    <property type="project" value="InterPro"/>
</dbReference>
<evidence type="ECO:0000256" key="1">
    <source>
        <dbReference type="PROSITE-ProRule" id="PRU00047"/>
    </source>
</evidence>
<keyword evidence="1" id="KW-0862">Zinc</keyword>
<organism evidence="5 6">
    <name type="scientific">Cetraspora pellucida</name>
    <dbReference type="NCBI Taxonomy" id="1433469"/>
    <lineage>
        <taxon>Eukaryota</taxon>
        <taxon>Fungi</taxon>
        <taxon>Fungi incertae sedis</taxon>
        <taxon>Mucoromycota</taxon>
        <taxon>Glomeromycotina</taxon>
        <taxon>Glomeromycetes</taxon>
        <taxon>Diversisporales</taxon>
        <taxon>Gigasporaceae</taxon>
        <taxon>Cetraspora</taxon>
    </lineage>
</organism>
<dbReference type="SUPFAM" id="SSF57756">
    <property type="entry name" value="Retrovirus zinc finger-like domains"/>
    <property type="match status" value="1"/>
</dbReference>
<dbReference type="GO" id="GO:0008270">
    <property type="term" value="F:zinc ion binding"/>
    <property type="evidence" value="ECO:0007669"/>
    <property type="project" value="UniProtKB-KW"/>
</dbReference>
<dbReference type="AlphaFoldDB" id="A0A9N9J4Q8"/>
<evidence type="ECO:0000259" key="4">
    <source>
        <dbReference type="PROSITE" id="PS50158"/>
    </source>
</evidence>
<protein>
    <submittedName>
        <fullName evidence="5">6553_t:CDS:1</fullName>
    </submittedName>
</protein>
<sequence length="527" mass="59707">MFHLDLQVHKLSLLEIGCPTNAVPVAPNAGGGVPIILAGIRSGQRLWWIKKHYPTANKYIKMLEIGALRQGVYESVPSFWTKIQKYGDQLGYTPAQKKTHFLSGVRPDIRDEIYRIGQTKPINNIIDSLEELELCHGILQQALSQPRYAPIAPAIPDIEKLKAELQAQQPQVATVGNFQPPPKFYPIKSEKAWQAFYIVDQEGNNMDLLTQDPDYLKYLEQAKALYKTLQKSNQSVRMDRIEEGLNETRDTINQLADQLQKKVYIKKCGICGETGHSKGKCPNQPTVQSNYTRSYFTSLKPIYPQYTPPNSDDSEEDEVTESKQNEKVTMPNLFPESDDQLLELLSLAMRKKITDSSTKNKWAESLEYMQYRIEDIIIPDGFADTASGCLVMNKALNEALGWNLGMAPNFSLRHNSDHITKLEGGHKDVTETGHVVVIDDGKPDYLLCLGTPWIRKVQGILDINKHEFRMIVRGKSYIIPTFTKPIKDNILSSLYTTVIWDNNSKNQTFDSSTKIDTKEEPASNEEK</sequence>
<dbReference type="EMBL" id="CAJVQA010020584">
    <property type="protein sequence ID" value="CAG8764491.1"/>
    <property type="molecule type" value="Genomic_DNA"/>
</dbReference>
<keyword evidence="1" id="KW-0863">Zinc-finger</keyword>
<feature type="non-terminal residue" evidence="5">
    <location>
        <position position="527"/>
    </location>
</feature>
<dbReference type="Proteomes" id="UP000789759">
    <property type="component" value="Unassembled WGS sequence"/>
</dbReference>
<accession>A0A9N9J4Q8</accession>
<evidence type="ECO:0000256" key="2">
    <source>
        <dbReference type="SAM" id="Coils"/>
    </source>
</evidence>
<dbReference type="PROSITE" id="PS50158">
    <property type="entry name" value="ZF_CCHC"/>
    <property type="match status" value="1"/>
</dbReference>
<comment type="caution">
    <text evidence="5">The sequence shown here is derived from an EMBL/GenBank/DDBJ whole genome shotgun (WGS) entry which is preliminary data.</text>
</comment>
<feature type="domain" description="CCHC-type" evidence="4">
    <location>
        <begin position="267"/>
        <end position="283"/>
    </location>
</feature>
<proteinExistence type="predicted"/>
<name>A0A9N9J4Q8_9GLOM</name>
<gene>
    <name evidence="5" type="ORF">CPELLU_LOCUS15510</name>
</gene>
<evidence type="ECO:0000313" key="5">
    <source>
        <dbReference type="EMBL" id="CAG8764491.1"/>
    </source>
</evidence>
<dbReference type="InterPro" id="IPR001878">
    <property type="entry name" value="Znf_CCHC"/>
</dbReference>
<keyword evidence="6" id="KW-1185">Reference proteome</keyword>
<evidence type="ECO:0000313" key="6">
    <source>
        <dbReference type="Proteomes" id="UP000789759"/>
    </source>
</evidence>
<dbReference type="InterPro" id="IPR036875">
    <property type="entry name" value="Znf_CCHC_sf"/>
</dbReference>
<feature type="coiled-coil region" evidence="2">
    <location>
        <begin position="219"/>
        <end position="262"/>
    </location>
</feature>
<keyword evidence="1" id="KW-0479">Metal-binding</keyword>
<evidence type="ECO:0000256" key="3">
    <source>
        <dbReference type="SAM" id="MobiDB-lite"/>
    </source>
</evidence>
<keyword evidence="2" id="KW-0175">Coiled coil</keyword>
<reference evidence="5" key="1">
    <citation type="submission" date="2021-06" db="EMBL/GenBank/DDBJ databases">
        <authorList>
            <person name="Kallberg Y."/>
            <person name="Tangrot J."/>
            <person name="Rosling A."/>
        </authorList>
    </citation>
    <scope>NUCLEOTIDE SEQUENCE</scope>
    <source>
        <strain evidence="5">FL966</strain>
    </source>
</reference>
<dbReference type="OrthoDB" id="2426455at2759"/>